<evidence type="ECO:0000256" key="1">
    <source>
        <dbReference type="ARBA" id="ARBA00000427"/>
    </source>
</evidence>
<dbReference type="PANTHER" id="PTHR10628">
    <property type="entry name" value="SIALIDASE"/>
    <property type="match status" value="1"/>
</dbReference>
<organism evidence="5 6">
    <name type="scientific">Mesomycoplasma molare</name>
    <dbReference type="NCBI Taxonomy" id="171288"/>
    <lineage>
        <taxon>Bacteria</taxon>
        <taxon>Bacillati</taxon>
        <taxon>Mycoplasmatota</taxon>
        <taxon>Mycoplasmoidales</taxon>
        <taxon>Metamycoplasmataceae</taxon>
        <taxon>Mesomycoplasma</taxon>
    </lineage>
</organism>
<accession>A0ABY5TV51</accession>
<dbReference type="InterPro" id="IPR036278">
    <property type="entry name" value="Sialidase_sf"/>
</dbReference>
<evidence type="ECO:0000259" key="4">
    <source>
        <dbReference type="Pfam" id="PF13088"/>
    </source>
</evidence>
<dbReference type="PANTHER" id="PTHR10628:SF30">
    <property type="entry name" value="EXO-ALPHA-SIALIDASE"/>
    <property type="match status" value="1"/>
</dbReference>
<evidence type="ECO:0000256" key="3">
    <source>
        <dbReference type="ARBA" id="ARBA00012733"/>
    </source>
</evidence>
<dbReference type="EMBL" id="CP103423">
    <property type="protein sequence ID" value="UWD34527.1"/>
    <property type="molecule type" value="Genomic_DNA"/>
</dbReference>
<dbReference type="RefSeq" id="WP_051542228.1">
    <property type="nucleotide sequence ID" value="NZ_CP103423.1"/>
</dbReference>
<dbReference type="GO" id="GO:0004308">
    <property type="term" value="F:exo-alpha-sialidase activity"/>
    <property type="evidence" value="ECO:0007669"/>
    <property type="project" value="UniProtKB-EC"/>
</dbReference>
<evidence type="ECO:0000313" key="5">
    <source>
        <dbReference type="EMBL" id="UWD34527.1"/>
    </source>
</evidence>
<protein>
    <recommendedName>
        <fullName evidence="3">exo-alpha-sialidase</fullName>
        <ecNumber evidence="3">3.2.1.18</ecNumber>
    </recommendedName>
</protein>
<keyword evidence="5" id="KW-0378">Hydrolase</keyword>
<dbReference type="EC" id="3.2.1.18" evidence="3"/>
<dbReference type="CDD" id="cd15482">
    <property type="entry name" value="Sialidase_non-viral"/>
    <property type="match status" value="1"/>
</dbReference>
<feature type="domain" description="Sialidase" evidence="4">
    <location>
        <begin position="814"/>
        <end position="1035"/>
    </location>
</feature>
<dbReference type="InterPro" id="IPR026856">
    <property type="entry name" value="Sialidase_fam"/>
</dbReference>
<dbReference type="Gene3D" id="2.120.10.10">
    <property type="match status" value="1"/>
</dbReference>
<comment type="catalytic activity">
    <reaction evidence="1">
        <text>Hydrolysis of alpha-(2-&gt;3)-, alpha-(2-&gt;6)-, alpha-(2-&gt;8)- glycosidic linkages of terminal sialic acid residues in oligosaccharides, glycoproteins, glycolipids, colominic acid and synthetic substrates.</text>
        <dbReference type="EC" id="3.2.1.18"/>
    </reaction>
</comment>
<gene>
    <name evidence="5" type="ORF">NX772_01710</name>
</gene>
<dbReference type="InterPro" id="IPR011040">
    <property type="entry name" value="Sialidase"/>
</dbReference>
<keyword evidence="6" id="KW-1185">Reference proteome</keyword>
<sequence length="1087" mass="126782">MKNIKNKLNKKTSLSIIKISSLLLSTSYLISCNQQVVENTENVDFKNEIKFNNPQIIDKKENKVSILFYVDSTKEFKNNNWHLLIEDNNKNKFTSYKHELVEKEKKLIFYFENLNFNREYIVRSIFDQVNSKDLSSKNIIFSIEPSNTKIDLERVSISFLNTNEVGFKIGVLSDDNFKIGEKNKVKLTFSYFDDEYNEKFISINSDLKFQNNKYFLQDTLTNLVPSKKYTLRSANFLDKPLYTKFNINNSLSNEINLGNNENLNINFVSPAKTELGLNSKLDYDIREALITNLDSEKNKKIDFTLSNIALNKIKIDFNNINDQVKIKFSKSTDNSKEFSYANIKKYDEINKRLFFDVQGSKLGEEYLLEEILIHEKEEANNIDETIKFDISNLNKKLSIESLLSFNIEIDLDKSFIKNIDKYEKYSFITLKIKNELINTDINDLINELFLNNFSEEEKGAIKNKLLKIIENNLLKILNKNNINIEEKILILKFDNNAEDVFYEEDNNKNYFIINKNQIQNDNSDENSEEIVISNFDNTYSLKVVKNPFISNNEIGKILKHDGFEIKRLSSETLFAHNEDNSHSYRIPTILKLKNGDILSTIDRRVDNESDYNNEITQVFKISKDNGRTWSENKEIVKMSIPKKNGKGIVIDGVMTEIDYFDEKSNSSKTKLHYIFDVFPGTNTGIPHLLDGNPWIYVNDVAYLKLWTKLNNGNNFDTRVSVLKKVNNENNWFRRYILPEGVNFNSSNFNENTVLEETKTYVDLNYDPATKSISGSVYENVDLEDFSNIENLKNKKTNHSILDEPRDAFYAIAKNSHVATLESYDNGETWGNLQWIDMSLSKERKNHKFVGTGVGNSIQLKHQKNPENNGKILIPMYSVSNKHFLYYIFSTDFGKTWRKFEPTGFKENLSESSFIETEDGEIYWLARNSISWGREDHKMYISKSTDGGLTWTSPDNTTNKGKEIILGKNYDGNVFSGLSYFNYKNKKYFIFSLPKNNIRRNGALFITDDTFSNFTELFKYDKNEREHFVYSYALVTKVTEDYIDFVSVYEASEKFKIINNGFDRNRPNGEEIQIDRFRLWITNKESQA</sequence>
<evidence type="ECO:0000313" key="6">
    <source>
        <dbReference type="Proteomes" id="UP001058364"/>
    </source>
</evidence>
<dbReference type="SUPFAM" id="SSF50939">
    <property type="entry name" value="Sialidases"/>
    <property type="match status" value="1"/>
</dbReference>
<evidence type="ECO:0000256" key="2">
    <source>
        <dbReference type="ARBA" id="ARBA00009348"/>
    </source>
</evidence>
<keyword evidence="5" id="KW-0326">Glycosidase</keyword>
<dbReference type="Proteomes" id="UP001058364">
    <property type="component" value="Chromosome"/>
</dbReference>
<dbReference type="Pfam" id="PF13088">
    <property type="entry name" value="BNR_2"/>
    <property type="match status" value="1"/>
</dbReference>
<comment type="similarity">
    <text evidence="2">Belongs to the glycosyl hydrolase 33 family.</text>
</comment>
<reference evidence="5" key="1">
    <citation type="submission" date="2022-08" db="EMBL/GenBank/DDBJ databases">
        <title>Complete genome sequence of Mycoplasma molare type strain H 542.</title>
        <authorList>
            <person name="Spergser J."/>
        </authorList>
    </citation>
    <scope>NUCLEOTIDE SEQUENCE</scope>
    <source>
        <strain evidence="5">H 542</strain>
    </source>
</reference>
<name>A0ABY5TV51_9BACT</name>
<proteinExistence type="inferred from homology"/>
<dbReference type="Gene3D" id="2.40.220.10">
    <property type="entry name" value="Intramolecular Trans-sialidase, Domain 3"/>
    <property type="match status" value="1"/>
</dbReference>
<dbReference type="InterPro" id="IPR023364">
    <property type="entry name" value="Trans_sialidase_dom3"/>
</dbReference>